<dbReference type="SUPFAM" id="SSF50729">
    <property type="entry name" value="PH domain-like"/>
    <property type="match status" value="1"/>
</dbReference>
<feature type="compositionally biased region" description="Polar residues" evidence="1">
    <location>
        <begin position="116"/>
        <end position="127"/>
    </location>
</feature>
<dbReference type="PROSITE" id="PS50010">
    <property type="entry name" value="DH_2"/>
    <property type="match status" value="1"/>
</dbReference>
<feature type="domain" description="DH" evidence="2">
    <location>
        <begin position="379"/>
        <end position="429"/>
    </location>
</feature>
<evidence type="ECO:0000313" key="3">
    <source>
        <dbReference type="EMBL" id="TKS66556.1"/>
    </source>
</evidence>
<keyword evidence="4" id="KW-1185">Reference proteome</keyword>
<feature type="region of interest" description="Disordered" evidence="1">
    <location>
        <begin position="101"/>
        <end position="133"/>
    </location>
</feature>
<dbReference type="SUPFAM" id="SSF48065">
    <property type="entry name" value="DBL homology domain (DH-domain)"/>
    <property type="match status" value="1"/>
</dbReference>
<reference evidence="3 4" key="1">
    <citation type="submission" date="2019-01" db="EMBL/GenBank/DDBJ databases">
        <title>Genome Assembly of Collichthys lucidus.</title>
        <authorList>
            <person name="Cai M."/>
            <person name="Xiao S."/>
        </authorList>
    </citation>
    <scope>NUCLEOTIDE SEQUENCE [LARGE SCALE GENOMIC DNA]</scope>
    <source>
        <strain evidence="3">JT15FE1705JMU</strain>
        <tissue evidence="3">Muscle</tissue>
    </source>
</reference>
<accession>A0A4U5TXZ4</accession>
<evidence type="ECO:0000259" key="2">
    <source>
        <dbReference type="PROSITE" id="PS50010"/>
    </source>
</evidence>
<dbReference type="PANTHER" id="PTHR46857">
    <property type="entry name" value="EPITHELIAL CELL-TRANSFORMING SEQUENCE 2 ONCOGENE-LIKE"/>
    <property type="match status" value="1"/>
</dbReference>
<dbReference type="STRING" id="240159.A0A4U5TXZ4"/>
<dbReference type="InterPro" id="IPR052805">
    <property type="entry name" value="GEF_Ubiquitin-Prot_Reg"/>
</dbReference>
<dbReference type="InterPro" id="IPR000219">
    <property type="entry name" value="DH_dom"/>
</dbReference>
<evidence type="ECO:0000313" key="4">
    <source>
        <dbReference type="Proteomes" id="UP000298787"/>
    </source>
</evidence>
<feature type="region of interest" description="Disordered" evidence="1">
    <location>
        <begin position="24"/>
        <end position="85"/>
    </location>
</feature>
<dbReference type="InterPro" id="IPR011993">
    <property type="entry name" value="PH-like_dom_sf"/>
</dbReference>
<dbReference type="AlphaFoldDB" id="A0A4U5TXZ4"/>
<dbReference type="PANTHER" id="PTHR46857:SF1">
    <property type="entry name" value="EPITHELIAL CELL-TRANSFORMING SEQUENCE 2 ONCOGENE-LIKE"/>
    <property type="match status" value="1"/>
</dbReference>
<evidence type="ECO:0000256" key="1">
    <source>
        <dbReference type="SAM" id="MobiDB-lite"/>
    </source>
</evidence>
<gene>
    <name evidence="3" type="ORF">D9C73_000613</name>
</gene>
<proteinExistence type="predicted"/>
<organism evidence="3 4">
    <name type="scientific">Collichthys lucidus</name>
    <name type="common">Big head croaker</name>
    <name type="synonym">Sciaena lucida</name>
    <dbReference type="NCBI Taxonomy" id="240159"/>
    <lineage>
        <taxon>Eukaryota</taxon>
        <taxon>Metazoa</taxon>
        <taxon>Chordata</taxon>
        <taxon>Craniata</taxon>
        <taxon>Vertebrata</taxon>
        <taxon>Euteleostomi</taxon>
        <taxon>Actinopterygii</taxon>
        <taxon>Neopterygii</taxon>
        <taxon>Teleostei</taxon>
        <taxon>Neoteleostei</taxon>
        <taxon>Acanthomorphata</taxon>
        <taxon>Eupercaria</taxon>
        <taxon>Sciaenidae</taxon>
        <taxon>Collichthys</taxon>
    </lineage>
</organism>
<sequence>MFSMSISYYAETFVRNLDETRDKIVRDPQPASTGVTEEEEERRKESRIRQMIRDKLQEEKRASIRTRRAWGGGGSTQTGRPGSGLTFSAWPSLSWPPRTAASSSLSLSLDSPRTAAPSSDRVQTSSPRSERLKASAALSSFTYRPAAPHTPPPIHLPSPALLLLISDRIPAYEVKDKLSGDSLGSVNPSGEGYFWAESQRLGLLAPSGGGTDEIQLLHTSGVALVQTLSTLTGLEVRAPTGLATGSFQNILSEWSDGAVRSGLSDQQPAAPALRFMCESVLRGWCTQAQWMEEALQEMRGCLRAQLQRVYQEPLTAALNSNRAILSYADIHVILSPVTHILELNRAVCRRRVREAVFKTQSLHQLPEQLHHRLCTIDKELLLCPVWRIQEYVTLLQALSVHTHPGHPDHTHLSSALDTLLRFRAFIQKLKRSSERDAALEETQQMIQGCPRLSESNRQLIITQDAALLRSPDEQIPDSFRTYEQVSDVSFFLFNDALVLTRRTMQHTPFTLAHQSAHTFVASVALASLTVREITHSRYVSHAFVLEGPCRSWVCATERGEEREHFLSVLRSAITSALRGHE</sequence>
<dbReference type="EMBL" id="CM014078">
    <property type="protein sequence ID" value="TKS66556.1"/>
    <property type="molecule type" value="Genomic_DNA"/>
</dbReference>
<dbReference type="Proteomes" id="UP000298787">
    <property type="component" value="Chromosome 1"/>
</dbReference>
<dbReference type="Gene3D" id="1.20.900.10">
    <property type="entry name" value="Dbl homology (DH) domain"/>
    <property type="match status" value="1"/>
</dbReference>
<dbReference type="InterPro" id="IPR035899">
    <property type="entry name" value="DBL_dom_sf"/>
</dbReference>
<name>A0A4U5TXZ4_COLLU</name>
<feature type="compositionally biased region" description="Basic and acidic residues" evidence="1">
    <location>
        <begin position="41"/>
        <end position="62"/>
    </location>
</feature>
<feature type="compositionally biased region" description="Low complexity" evidence="1">
    <location>
        <begin position="102"/>
        <end position="111"/>
    </location>
</feature>
<dbReference type="GO" id="GO:0005085">
    <property type="term" value="F:guanyl-nucleotide exchange factor activity"/>
    <property type="evidence" value="ECO:0007669"/>
    <property type="project" value="InterPro"/>
</dbReference>
<dbReference type="Gene3D" id="2.30.29.30">
    <property type="entry name" value="Pleckstrin-homology domain (PH domain)/Phosphotyrosine-binding domain (PTB)"/>
    <property type="match status" value="1"/>
</dbReference>
<protein>
    <submittedName>
        <fullName evidence="3">Epithelial cell-transforming sequence 2 oncogene-like</fullName>
    </submittedName>
</protein>